<protein>
    <submittedName>
        <fullName evidence="1">Type I-E CRISPR-associated endoribonuclease Cas2</fullName>
    </submittedName>
</protein>
<dbReference type="InterPro" id="IPR010152">
    <property type="entry name" value="CRISPR-assoc_prot_Cas2_sub"/>
</dbReference>
<sequence length="112" mass="12695">MTLTVIVTERLSPGLRGVISKWLIEVNPGTYIGSLSARVRTELWEEVSNWVISNDLGYALLIHPDNTEQGYTMQSWGTSTYQITDHHGLTLINRQHEPSPIRPESDHIDPGW</sequence>
<keyword evidence="2" id="KW-1185">Reference proteome</keyword>
<organism evidence="1 2">
    <name type="scientific">Leekyejoonella antrihumi</name>
    <dbReference type="NCBI Taxonomy" id="1660198"/>
    <lineage>
        <taxon>Bacteria</taxon>
        <taxon>Bacillati</taxon>
        <taxon>Actinomycetota</taxon>
        <taxon>Actinomycetes</taxon>
        <taxon>Micrococcales</taxon>
        <taxon>Dermacoccaceae</taxon>
        <taxon>Leekyejoonella</taxon>
    </lineage>
</organism>
<proteinExistence type="predicted"/>
<dbReference type="Pfam" id="PF09707">
    <property type="entry name" value="Cas_Cas2CT1978"/>
    <property type="match status" value="1"/>
</dbReference>
<dbReference type="OrthoDB" id="8527479at2"/>
<gene>
    <name evidence="1" type="primary">cas2e</name>
    <name evidence="1" type="ORF">FGL98_23170</name>
</gene>
<reference evidence="1 2" key="2">
    <citation type="submission" date="2019-08" db="EMBL/GenBank/DDBJ databases">
        <title>Jejuicoccus antrihumi gen. nov., sp. nov., a new member of the family Dermacoccaceae isolated from a cave.</title>
        <authorList>
            <person name="Schumann P."/>
            <person name="Kim I.S."/>
        </authorList>
    </citation>
    <scope>NUCLEOTIDE SEQUENCE [LARGE SCALE GENOMIC DNA]</scope>
    <source>
        <strain evidence="1 2">C5-26</strain>
    </source>
</reference>
<dbReference type="NCBIfam" id="TIGR01873">
    <property type="entry name" value="cas_CT1978"/>
    <property type="match status" value="1"/>
</dbReference>
<comment type="caution">
    <text evidence="1">The sequence shown here is derived from an EMBL/GenBank/DDBJ whole genome shotgun (WGS) entry which is preliminary data.</text>
</comment>
<dbReference type="AlphaFoldDB" id="A0A563DS78"/>
<name>A0A563DS78_9MICO</name>
<reference evidence="1 2" key="1">
    <citation type="submission" date="2019-05" db="EMBL/GenBank/DDBJ databases">
        <authorList>
            <person name="Lee S.D."/>
        </authorList>
    </citation>
    <scope>NUCLEOTIDE SEQUENCE [LARGE SCALE GENOMIC DNA]</scope>
    <source>
        <strain evidence="1 2">C5-26</strain>
    </source>
</reference>
<evidence type="ECO:0000313" key="1">
    <source>
        <dbReference type="EMBL" id="TWP32833.1"/>
    </source>
</evidence>
<dbReference type="Gene3D" id="3.30.70.240">
    <property type="match status" value="1"/>
</dbReference>
<dbReference type="EMBL" id="VCQV01000056">
    <property type="protein sequence ID" value="TWP32833.1"/>
    <property type="molecule type" value="Genomic_DNA"/>
</dbReference>
<dbReference type="Proteomes" id="UP000320244">
    <property type="component" value="Unassembled WGS sequence"/>
</dbReference>
<dbReference type="RefSeq" id="WP_146320969.1">
    <property type="nucleotide sequence ID" value="NZ_VCQV01000056.1"/>
</dbReference>
<accession>A0A563DS78</accession>
<evidence type="ECO:0000313" key="2">
    <source>
        <dbReference type="Proteomes" id="UP000320244"/>
    </source>
</evidence>